<dbReference type="EC" id="2.5.1.97" evidence="2"/>
<gene>
    <name evidence="2" type="primary">pseI</name>
    <name evidence="2" type="ORF">JJ842_07950</name>
</gene>
<dbReference type="CDD" id="cd11615">
    <property type="entry name" value="SAF_NeuB_like"/>
    <property type="match status" value="1"/>
</dbReference>
<evidence type="ECO:0000259" key="1">
    <source>
        <dbReference type="PROSITE" id="PS50844"/>
    </source>
</evidence>
<dbReference type="Proteomes" id="UP000668060">
    <property type="component" value="Unassembled WGS sequence"/>
</dbReference>
<dbReference type="Pfam" id="PF03102">
    <property type="entry name" value="NeuB"/>
    <property type="match status" value="1"/>
</dbReference>
<dbReference type="SUPFAM" id="SSF51269">
    <property type="entry name" value="AFP III-like domain"/>
    <property type="match status" value="1"/>
</dbReference>
<dbReference type="InterPro" id="IPR057736">
    <property type="entry name" value="SAF_PseI/NeuA/NeuB"/>
</dbReference>
<dbReference type="SMART" id="SM00858">
    <property type="entry name" value="SAF"/>
    <property type="match status" value="1"/>
</dbReference>
<accession>A0A9D9BUN2</accession>
<dbReference type="InterPro" id="IPR020030">
    <property type="entry name" value="Pseudaminic_synth_PseI"/>
</dbReference>
<evidence type="ECO:0000313" key="2">
    <source>
        <dbReference type="EMBL" id="MBO6971842.1"/>
    </source>
</evidence>
<keyword evidence="2" id="KW-0808">Transferase</keyword>
<proteinExistence type="predicted"/>
<dbReference type="AlphaFoldDB" id="A0A9D9BUN2"/>
<reference evidence="2" key="1">
    <citation type="journal article" date="2021" name="Front. Mar. Sci.">
        <title>Genomes of Diverse Isolates of Prochlorococcus High-Light-Adapted Clade II in the Western Pacific Ocean.</title>
        <authorList>
            <person name="Yan W."/>
            <person name="Feng X."/>
            <person name="Zhang W."/>
            <person name="Nawaz M.Z."/>
            <person name="Luo T."/>
            <person name="Zhang R."/>
            <person name="Jiao N."/>
        </authorList>
    </citation>
    <scope>NUCLEOTIDE SEQUENCE</scope>
    <source>
        <strain evidence="2">CUG1433</strain>
    </source>
</reference>
<dbReference type="PANTHER" id="PTHR42966">
    <property type="entry name" value="N-ACETYLNEURAMINATE SYNTHASE"/>
    <property type="match status" value="1"/>
</dbReference>
<feature type="domain" description="AFP-like" evidence="1">
    <location>
        <begin position="293"/>
        <end position="349"/>
    </location>
</feature>
<evidence type="ECO:0000313" key="3">
    <source>
        <dbReference type="Proteomes" id="UP000668060"/>
    </source>
</evidence>
<comment type="caution">
    <text evidence="2">The sequence shown here is derived from an EMBL/GenBank/DDBJ whole genome shotgun (WGS) entry which is preliminary data.</text>
</comment>
<dbReference type="SUPFAM" id="SSF51569">
    <property type="entry name" value="Aldolase"/>
    <property type="match status" value="1"/>
</dbReference>
<dbReference type="Gene3D" id="3.20.20.70">
    <property type="entry name" value="Aldolase class I"/>
    <property type="match status" value="1"/>
</dbReference>
<sequence length="349" mass="39288">MVKELKIKDKKIGPNHPPYLIAEMSANHNGSLEKALETIRVASECGADAIKIQTYTADTMTIDSDNEEFLIKGGLWNGFKLYDLYKWAETPYDWHEKLFKYAESLGLTIFSTPFDETAVDLLEKLNTPAYKIASFELIDIPLIKYIASKQKPVIFSTGMSSEKEIIEAIETMHAENNYQIILLHCISSYPAPPEKSNLNQIKNIANKFNVISGLSDHTLGTTVSTAAVALGASVIEKHFTLNRAEKSPDSEFSIEPQELTTLRKSTKKAWLSLGNEGFDRDNVESQSKLLRRSIYFIKDKKAGEIVTKNDIKRIRPGNGLSPKFEEKIIGKKLKTNVYRGDPTSWEVFT</sequence>
<dbReference type="PANTHER" id="PTHR42966:SF2">
    <property type="entry name" value="PSEUDAMINIC ACID SYNTHASE"/>
    <property type="match status" value="1"/>
</dbReference>
<organism evidence="2 3">
    <name type="scientific">Prochlorococcus marinus CUG1433</name>
    <dbReference type="NCBI Taxonomy" id="2774506"/>
    <lineage>
        <taxon>Bacteria</taxon>
        <taxon>Bacillati</taxon>
        <taxon>Cyanobacteriota</taxon>
        <taxon>Cyanophyceae</taxon>
        <taxon>Synechococcales</taxon>
        <taxon>Prochlorococcaceae</taxon>
        <taxon>Prochlorococcus</taxon>
    </lineage>
</organism>
<protein>
    <submittedName>
        <fullName evidence="2">Pseudaminic acid synthase</fullName>
        <ecNumber evidence="2">2.5.1.97</ecNumber>
    </submittedName>
</protein>
<dbReference type="InterPro" id="IPR051690">
    <property type="entry name" value="PseI-like"/>
</dbReference>
<dbReference type="EMBL" id="JAEPLN010000001">
    <property type="protein sequence ID" value="MBO6971842.1"/>
    <property type="molecule type" value="Genomic_DNA"/>
</dbReference>
<dbReference type="GO" id="GO:0016051">
    <property type="term" value="P:carbohydrate biosynthetic process"/>
    <property type="evidence" value="ECO:0007669"/>
    <property type="project" value="InterPro"/>
</dbReference>
<dbReference type="NCBIfam" id="TIGR03586">
    <property type="entry name" value="PseI"/>
    <property type="match status" value="1"/>
</dbReference>
<dbReference type="GO" id="GO:0047444">
    <property type="term" value="F:N-acylneuraminate-9-phosphate synthase activity"/>
    <property type="evidence" value="ECO:0007669"/>
    <property type="project" value="TreeGrafter"/>
</dbReference>
<dbReference type="InterPro" id="IPR036732">
    <property type="entry name" value="AFP_Neu5c_C_sf"/>
</dbReference>
<name>A0A9D9BUN2_PROMR</name>
<dbReference type="InterPro" id="IPR013974">
    <property type="entry name" value="SAF"/>
</dbReference>
<dbReference type="PROSITE" id="PS50844">
    <property type="entry name" value="AFP_LIKE"/>
    <property type="match status" value="1"/>
</dbReference>
<dbReference type="InterPro" id="IPR013132">
    <property type="entry name" value="PseI/NeuA/B-like_N"/>
</dbReference>
<dbReference type="Gene3D" id="3.90.1210.10">
    <property type="entry name" value="Antifreeze-like/N-acetylneuraminic acid synthase C-terminal domain"/>
    <property type="match status" value="1"/>
</dbReference>
<dbReference type="InterPro" id="IPR013785">
    <property type="entry name" value="Aldolase_TIM"/>
</dbReference>
<dbReference type="InterPro" id="IPR006190">
    <property type="entry name" value="SAF_AFP_Neu5Ac"/>
</dbReference>